<dbReference type="Proteomes" id="UP001190640">
    <property type="component" value="Chromosome 12"/>
</dbReference>
<dbReference type="InterPro" id="IPR050504">
    <property type="entry name" value="IgSF_BTN/MOG"/>
</dbReference>
<evidence type="ECO:0000256" key="13">
    <source>
        <dbReference type="ARBA" id="ARBA00038221"/>
    </source>
</evidence>
<dbReference type="PROSITE" id="PS50188">
    <property type="entry name" value="B302_SPRY"/>
    <property type="match status" value="1"/>
</dbReference>
<feature type="coiled-coil region" evidence="14">
    <location>
        <begin position="268"/>
        <end position="302"/>
    </location>
</feature>
<dbReference type="Gene3D" id="2.60.120.920">
    <property type="match status" value="1"/>
</dbReference>
<keyword evidence="7 16" id="KW-1133">Transmembrane helix</keyword>
<organism evidence="20 21">
    <name type="scientific">Eublepharis macularius</name>
    <name type="common">Leopard gecko</name>
    <name type="synonym">Cyrtodactylus macularius</name>
    <dbReference type="NCBI Taxonomy" id="481883"/>
    <lineage>
        <taxon>Eukaryota</taxon>
        <taxon>Metazoa</taxon>
        <taxon>Chordata</taxon>
        <taxon>Craniata</taxon>
        <taxon>Vertebrata</taxon>
        <taxon>Euteleostomi</taxon>
        <taxon>Lepidosauria</taxon>
        <taxon>Squamata</taxon>
        <taxon>Bifurcata</taxon>
        <taxon>Gekkota</taxon>
        <taxon>Eublepharidae</taxon>
        <taxon>Eublepharinae</taxon>
        <taxon>Eublepharis</taxon>
    </lineage>
</organism>
<evidence type="ECO:0000256" key="7">
    <source>
        <dbReference type="ARBA" id="ARBA00022989"/>
    </source>
</evidence>
<dbReference type="SMART" id="SM00409">
    <property type="entry name" value="IG"/>
    <property type="match status" value="1"/>
</dbReference>
<evidence type="ECO:0000256" key="1">
    <source>
        <dbReference type="ARBA" id="ARBA00004479"/>
    </source>
</evidence>
<dbReference type="InterPro" id="IPR013106">
    <property type="entry name" value="Ig_V-set"/>
</dbReference>
<keyword evidence="4 16" id="KW-0812">Transmembrane</keyword>
<keyword evidence="5" id="KW-0800">Toxin</keyword>
<dbReference type="Pfam" id="PF07686">
    <property type="entry name" value="V-set"/>
    <property type="match status" value="1"/>
</dbReference>
<evidence type="ECO:0000313" key="21">
    <source>
        <dbReference type="RefSeq" id="XP_054848834.1"/>
    </source>
</evidence>
<evidence type="ECO:0000256" key="15">
    <source>
        <dbReference type="SAM" id="MobiDB-lite"/>
    </source>
</evidence>
<dbReference type="SMART" id="SM00406">
    <property type="entry name" value="IGv"/>
    <property type="match status" value="1"/>
</dbReference>
<dbReference type="InterPro" id="IPR013320">
    <property type="entry name" value="ConA-like_dom_sf"/>
</dbReference>
<dbReference type="Pfam" id="PF00622">
    <property type="entry name" value="SPRY"/>
    <property type="match status" value="1"/>
</dbReference>
<dbReference type="InterPro" id="IPR013783">
    <property type="entry name" value="Ig-like_fold"/>
</dbReference>
<dbReference type="GO" id="GO:0050852">
    <property type="term" value="P:T cell receptor signaling pathway"/>
    <property type="evidence" value="ECO:0007669"/>
    <property type="project" value="TreeGrafter"/>
</dbReference>
<comment type="similarity">
    <text evidence="2">Belongs to the immunoglobulin superfamily. BTN/MOG family.</text>
</comment>
<keyword evidence="10" id="KW-0325">Glycoprotein</keyword>
<evidence type="ECO:0000256" key="17">
    <source>
        <dbReference type="SAM" id="SignalP"/>
    </source>
</evidence>
<keyword evidence="14" id="KW-0175">Coiled coil</keyword>
<dbReference type="Pfam" id="PF22705">
    <property type="entry name" value="C2-set_3"/>
    <property type="match status" value="1"/>
</dbReference>
<evidence type="ECO:0000256" key="9">
    <source>
        <dbReference type="ARBA" id="ARBA00023157"/>
    </source>
</evidence>
<reference evidence="21 22" key="1">
    <citation type="submission" date="2025-04" db="UniProtKB">
        <authorList>
            <consortium name="RefSeq"/>
        </authorList>
    </citation>
    <scope>IDENTIFICATION</scope>
    <source>
        <tissue evidence="21 22">Blood</tissue>
    </source>
</reference>
<comment type="similarity">
    <text evidence="3">Belongs to the ohanin/vespryn family.</text>
</comment>
<dbReference type="InterPro" id="IPR003879">
    <property type="entry name" value="Butyrophylin_SPRY"/>
</dbReference>
<dbReference type="FunFam" id="2.60.40.10:FF:000088">
    <property type="entry name" value="Butyrophilin subfamily 1 member A1"/>
    <property type="match status" value="1"/>
</dbReference>
<dbReference type="InterPro" id="IPR043136">
    <property type="entry name" value="B30.2/SPRY_sf"/>
</dbReference>
<comment type="function">
    <text evidence="12">Neurotoxin that produces dose-dependent hypolocomotion and hyperalgesia in mice. May directly act on the central nervous system, as it is 6500-fold more potent when administered intracerebroventricularly than intraperitoneal.</text>
</comment>
<comment type="similarity">
    <text evidence="13">Belongs to the SKINT family.</text>
</comment>
<evidence type="ECO:0000256" key="8">
    <source>
        <dbReference type="ARBA" id="ARBA00023136"/>
    </source>
</evidence>
<dbReference type="RefSeq" id="XP_054848835.1">
    <property type="nucleotide sequence ID" value="XM_054992860.1"/>
</dbReference>
<dbReference type="PROSITE" id="PS50835">
    <property type="entry name" value="IG_LIKE"/>
    <property type="match status" value="1"/>
</dbReference>
<dbReference type="InterPro" id="IPR036179">
    <property type="entry name" value="Ig-like_dom_sf"/>
</dbReference>
<keyword evidence="20" id="KW-1185">Reference proteome</keyword>
<dbReference type="AlphaFoldDB" id="A0AA97K4R3"/>
<evidence type="ECO:0000313" key="20">
    <source>
        <dbReference type="Proteomes" id="UP001190640"/>
    </source>
</evidence>
<accession>A0AA97K4R3</accession>
<evidence type="ECO:0000256" key="4">
    <source>
        <dbReference type="ARBA" id="ARBA00022692"/>
    </source>
</evidence>
<dbReference type="PANTHER" id="PTHR24100:SF130">
    <property type="entry name" value="BUTYROPHILIN-LIKE PROTEIN 9"/>
    <property type="match status" value="1"/>
</dbReference>
<evidence type="ECO:0000256" key="5">
    <source>
        <dbReference type="ARBA" id="ARBA00022699"/>
    </source>
</evidence>
<dbReference type="GO" id="GO:0042110">
    <property type="term" value="P:T cell activation"/>
    <property type="evidence" value="ECO:0007669"/>
    <property type="project" value="UniProtKB-ARBA"/>
</dbReference>
<dbReference type="GO" id="GO:0001817">
    <property type="term" value="P:regulation of cytokine production"/>
    <property type="evidence" value="ECO:0007669"/>
    <property type="project" value="TreeGrafter"/>
</dbReference>
<keyword evidence="8 16" id="KW-0472">Membrane</keyword>
<gene>
    <name evidence="21 22" type="primary">LOC129338547</name>
</gene>
<proteinExistence type="inferred from homology"/>
<feature type="transmembrane region" description="Helical" evidence="16">
    <location>
        <begin position="246"/>
        <end position="265"/>
    </location>
</feature>
<dbReference type="PRINTS" id="PR01407">
    <property type="entry name" value="BUTYPHLNCDUF"/>
</dbReference>
<evidence type="ECO:0000256" key="6">
    <source>
        <dbReference type="ARBA" id="ARBA00022729"/>
    </source>
</evidence>
<keyword evidence="11" id="KW-0393">Immunoglobulin domain</keyword>
<feature type="region of interest" description="Disordered" evidence="15">
    <location>
        <begin position="492"/>
        <end position="511"/>
    </location>
</feature>
<dbReference type="SUPFAM" id="SSF48726">
    <property type="entry name" value="Immunoglobulin"/>
    <property type="match status" value="2"/>
</dbReference>
<evidence type="ECO:0000256" key="16">
    <source>
        <dbReference type="SAM" id="Phobius"/>
    </source>
</evidence>
<feature type="domain" description="Ig-like" evidence="19">
    <location>
        <begin position="29"/>
        <end position="126"/>
    </location>
</feature>
<feature type="signal peptide" evidence="17">
    <location>
        <begin position="1"/>
        <end position="22"/>
    </location>
</feature>
<dbReference type="InterPro" id="IPR001870">
    <property type="entry name" value="B30.2/SPRY"/>
</dbReference>
<evidence type="ECO:0000313" key="22">
    <source>
        <dbReference type="RefSeq" id="XP_054848835.1"/>
    </source>
</evidence>
<dbReference type="GO" id="GO:1903037">
    <property type="term" value="P:regulation of leukocyte cell-cell adhesion"/>
    <property type="evidence" value="ECO:0007669"/>
    <property type="project" value="UniProtKB-ARBA"/>
</dbReference>
<dbReference type="InterPro" id="IPR003877">
    <property type="entry name" value="SPRY_dom"/>
</dbReference>
<dbReference type="SMART" id="SM00449">
    <property type="entry name" value="SPRY"/>
    <property type="match status" value="1"/>
</dbReference>
<evidence type="ECO:0000259" key="19">
    <source>
        <dbReference type="PROSITE" id="PS50835"/>
    </source>
</evidence>
<feature type="domain" description="B30.2/SPRY" evidence="18">
    <location>
        <begin position="313"/>
        <end position="501"/>
    </location>
</feature>
<evidence type="ECO:0000256" key="12">
    <source>
        <dbReference type="ARBA" id="ARBA00034460"/>
    </source>
</evidence>
<sequence length="534" mass="60413">MCSLSTAFYIWTLLQISHEVHAGQFRITPPPNPVTGFLGADIILPCQVTDLNIPDSNRITVQWTYDNSSGNNEVMSYDGRKKEDKQDKRYQGRTELFHSEFSKGNMSLNLRNSQLSDQGTYTCMISLENWYDQAVVELVVVAKGEAPSISLDLYKGHGIGLSCKSKGWYPKAQALWLDSKGKNRTEKSETTNTETPPGIFSISSSIVIQPGRDNEVSCKIISNVLQLESESRILISDVFYPTTSAWLPPFIIILFLTLGLILFMLHKLRKSNQKATQSENKKNELKQKQEILQNALDTEKTTREGIVAEQEERFARLTIELEFRRAQSYEAAVTWDLDFNLHEVKKRSHRNKLPKTGKAAAPSGTPFVVAKDGYCTGKHYWEVKVGDRIDWELGVLTQSEKEKTQNEKFEKSLGKGSWALKSLGGDFFSNSTEDKIEKKDVPYSAIGIFLDQDMKNISFYNANLMFLIKSIPVQSTERLYPFLSFGKAAETSNEKPLDHPHQSPCCLSESSREEEAEKLTEISKKSIKIKSKNL</sequence>
<dbReference type="SUPFAM" id="SSF49899">
    <property type="entry name" value="Concanavalin A-like lectins/glucanases"/>
    <property type="match status" value="1"/>
</dbReference>
<dbReference type="InterPro" id="IPR003599">
    <property type="entry name" value="Ig_sub"/>
</dbReference>
<keyword evidence="5" id="KW-0528">Neurotoxin</keyword>
<evidence type="ECO:0000256" key="14">
    <source>
        <dbReference type="SAM" id="Coils"/>
    </source>
</evidence>
<dbReference type="RefSeq" id="XP_054848834.1">
    <property type="nucleotide sequence ID" value="XM_054992859.1"/>
</dbReference>
<evidence type="ECO:0000256" key="3">
    <source>
        <dbReference type="ARBA" id="ARBA00009651"/>
    </source>
</evidence>
<dbReference type="Gene3D" id="2.60.40.10">
    <property type="entry name" value="Immunoglobulins"/>
    <property type="match status" value="2"/>
</dbReference>
<dbReference type="PANTHER" id="PTHR24100">
    <property type="entry name" value="BUTYROPHILIN"/>
    <property type="match status" value="1"/>
</dbReference>
<dbReference type="GO" id="GO:0009897">
    <property type="term" value="C:external side of plasma membrane"/>
    <property type="evidence" value="ECO:0007669"/>
    <property type="project" value="TreeGrafter"/>
</dbReference>
<evidence type="ECO:0000256" key="11">
    <source>
        <dbReference type="ARBA" id="ARBA00023319"/>
    </source>
</evidence>
<feature type="compositionally biased region" description="Basic and acidic residues" evidence="15">
    <location>
        <begin position="492"/>
        <end position="501"/>
    </location>
</feature>
<comment type="subcellular location">
    <subcellularLocation>
        <location evidence="1">Membrane</location>
        <topology evidence="1">Single-pass type I membrane protein</topology>
    </subcellularLocation>
</comment>
<evidence type="ECO:0000256" key="10">
    <source>
        <dbReference type="ARBA" id="ARBA00023180"/>
    </source>
</evidence>
<dbReference type="InterPro" id="IPR007110">
    <property type="entry name" value="Ig-like_dom"/>
</dbReference>
<dbReference type="GO" id="GO:0050863">
    <property type="term" value="P:regulation of T cell activation"/>
    <property type="evidence" value="ECO:0007669"/>
    <property type="project" value="UniProtKB-ARBA"/>
</dbReference>
<dbReference type="GeneID" id="129338547"/>
<keyword evidence="9" id="KW-1015">Disulfide bond</keyword>
<evidence type="ECO:0000259" key="18">
    <source>
        <dbReference type="PROSITE" id="PS50188"/>
    </source>
</evidence>
<keyword evidence="6 17" id="KW-0732">Signal</keyword>
<evidence type="ECO:0000256" key="2">
    <source>
        <dbReference type="ARBA" id="ARBA00007591"/>
    </source>
</evidence>
<feature type="chain" id="PRO_5044705591" evidence="17">
    <location>
        <begin position="23"/>
        <end position="534"/>
    </location>
</feature>
<protein>
    <submittedName>
        <fullName evidence="21 22">Butyrophilin subfamily 3 member A2-like</fullName>
    </submittedName>
</protein>
<dbReference type="InterPro" id="IPR053896">
    <property type="entry name" value="BTN3A2-like_Ig-C"/>
</dbReference>
<dbReference type="KEGG" id="emc:129338547"/>
<dbReference type="FunFam" id="2.60.40.10:FF:000142">
    <property type="entry name" value="V-set domain-containing T-cell activation inhibitor 1"/>
    <property type="match status" value="1"/>
</dbReference>
<name>A0AA97K4R3_EUBMA</name>
<dbReference type="GO" id="GO:0005102">
    <property type="term" value="F:signaling receptor binding"/>
    <property type="evidence" value="ECO:0007669"/>
    <property type="project" value="TreeGrafter"/>
</dbReference>